<organism evidence="3">
    <name type="scientific">Schizophyllum commune (strain H4-8 / FGSC 9210)</name>
    <name type="common">Split gill fungus</name>
    <dbReference type="NCBI Taxonomy" id="578458"/>
    <lineage>
        <taxon>Eukaryota</taxon>
        <taxon>Fungi</taxon>
        <taxon>Dikarya</taxon>
        <taxon>Basidiomycota</taxon>
        <taxon>Agaricomycotina</taxon>
        <taxon>Agaricomycetes</taxon>
        <taxon>Agaricomycetidae</taxon>
        <taxon>Agaricales</taxon>
        <taxon>Schizophyllaceae</taxon>
        <taxon>Schizophyllum</taxon>
    </lineage>
</organism>
<dbReference type="KEGG" id="scm:SCHCO_02588327"/>
<dbReference type="RefSeq" id="XP_003028870.1">
    <property type="nucleotide sequence ID" value="XM_003028824.1"/>
</dbReference>
<feature type="region of interest" description="Disordered" evidence="1">
    <location>
        <begin position="115"/>
        <end position="134"/>
    </location>
</feature>
<dbReference type="InParanoid" id="D8QDC1"/>
<sequence>MAAPTRSTQAILRRITDTKHANLYTREGVRVMRAVVDQHRAEMASSGLSTHQLFRLAQGVQPSADFKPDPVVGEGPHPPHPEHPIKSVSQAKRILEHLSGQRIIAMSKFKRVTETPAASSSSKHASASDAEAPAANTHTVYAWRWLQELPRDPPPAPAPKRLPYGWQVGVGEDRSHLNKRRQRARGPKIRAAVMQWKTEVKPQWLQEAREKAERRTQATA</sequence>
<dbReference type="OrthoDB" id="2587968at2759"/>
<evidence type="ECO:0000313" key="2">
    <source>
        <dbReference type="EMBL" id="EFI93967.1"/>
    </source>
</evidence>
<dbReference type="EMBL" id="GL377310">
    <property type="protein sequence ID" value="EFI93967.1"/>
    <property type="molecule type" value="Genomic_DNA"/>
</dbReference>
<dbReference type="HOGENOM" id="CLU_108118_0_0_1"/>
<evidence type="ECO:0000313" key="3">
    <source>
        <dbReference type="Proteomes" id="UP000007431"/>
    </source>
</evidence>
<dbReference type="Proteomes" id="UP000007431">
    <property type="component" value="Unassembled WGS sequence"/>
</dbReference>
<reference evidence="2 3" key="1">
    <citation type="journal article" date="2010" name="Nat. Biotechnol.">
        <title>Genome sequence of the model mushroom Schizophyllum commune.</title>
        <authorList>
            <person name="Ohm R.A."/>
            <person name="de Jong J.F."/>
            <person name="Lugones L.G."/>
            <person name="Aerts A."/>
            <person name="Kothe E."/>
            <person name="Stajich J.E."/>
            <person name="de Vries R.P."/>
            <person name="Record E."/>
            <person name="Levasseur A."/>
            <person name="Baker S.E."/>
            <person name="Bartholomew K.A."/>
            <person name="Coutinho P.M."/>
            <person name="Erdmann S."/>
            <person name="Fowler T.J."/>
            <person name="Gathman A.C."/>
            <person name="Lombard V."/>
            <person name="Henrissat B."/>
            <person name="Knabe N."/>
            <person name="Kuees U."/>
            <person name="Lilly W.W."/>
            <person name="Lindquist E."/>
            <person name="Lucas S."/>
            <person name="Magnuson J.K."/>
            <person name="Piumi F."/>
            <person name="Raudaskoski M."/>
            <person name="Salamov A."/>
            <person name="Schmutz J."/>
            <person name="Schwarze F.W.M.R."/>
            <person name="vanKuyk P.A."/>
            <person name="Horton J.S."/>
            <person name="Grigoriev I.V."/>
            <person name="Woesten H.A.B."/>
        </authorList>
    </citation>
    <scope>NUCLEOTIDE SEQUENCE [LARGE SCALE GENOMIC DNA]</scope>
    <source>
        <strain evidence="3">H4-8 / FGSC 9210</strain>
    </source>
</reference>
<evidence type="ECO:0000256" key="1">
    <source>
        <dbReference type="SAM" id="MobiDB-lite"/>
    </source>
</evidence>
<keyword evidence="3" id="KW-1185">Reference proteome</keyword>
<dbReference type="VEuPathDB" id="FungiDB:SCHCODRAFT_02588327"/>
<dbReference type="GeneID" id="9590202"/>
<feature type="region of interest" description="Disordered" evidence="1">
    <location>
        <begin position="64"/>
        <end position="84"/>
    </location>
</feature>
<dbReference type="AlphaFoldDB" id="D8QDC1"/>
<name>D8QDC1_SCHCM</name>
<protein>
    <submittedName>
        <fullName evidence="2">Uncharacterized protein</fullName>
    </submittedName>
</protein>
<dbReference type="eggNOG" id="ENOG502R8K1">
    <property type="taxonomic scope" value="Eukaryota"/>
</dbReference>
<dbReference type="OMA" id="ITIKAWV"/>
<feature type="compositionally biased region" description="Low complexity" evidence="1">
    <location>
        <begin position="117"/>
        <end position="134"/>
    </location>
</feature>
<accession>D8QDC1</accession>
<proteinExistence type="predicted"/>
<gene>
    <name evidence="2" type="ORF">SCHCODRAFT_236902</name>
</gene>